<dbReference type="AlphaFoldDB" id="A6J9W0"/>
<protein>
    <submittedName>
        <fullName evidence="1">RCG53873</fullName>
    </submittedName>
</protein>
<proteinExistence type="predicted"/>
<name>A6J9W0_RAT</name>
<accession>A6J9W0</accession>
<evidence type="ECO:0000313" key="1">
    <source>
        <dbReference type="EMBL" id="EDM07774.1"/>
    </source>
</evidence>
<dbReference type="EMBL" id="CH473979">
    <property type="protein sequence ID" value="EDM07774.1"/>
    <property type="molecule type" value="Genomic_DNA"/>
</dbReference>
<gene>
    <name evidence="1" type="ORF">rCG_53873</name>
</gene>
<evidence type="ECO:0000313" key="2">
    <source>
        <dbReference type="Proteomes" id="UP000234681"/>
    </source>
</evidence>
<dbReference type="Proteomes" id="UP000234681">
    <property type="component" value="Chromosome 1"/>
</dbReference>
<reference evidence="1 2" key="1">
    <citation type="submission" date="2005-09" db="EMBL/GenBank/DDBJ databases">
        <authorList>
            <person name="Mural R.J."/>
            <person name="Li P.W."/>
            <person name="Adams M.D."/>
            <person name="Amanatides P.G."/>
            <person name="Baden-Tillson H."/>
            <person name="Barnstead M."/>
            <person name="Chin S.H."/>
            <person name="Dew I."/>
            <person name="Evans C.A."/>
            <person name="Ferriera S."/>
            <person name="Flanigan M."/>
            <person name="Fosler C."/>
            <person name="Glodek A."/>
            <person name="Gu Z."/>
            <person name="Holt R.A."/>
            <person name="Jennings D."/>
            <person name="Kraft C.L."/>
            <person name="Lu F."/>
            <person name="Nguyen T."/>
            <person name="Nusskern D.R."/>
            <person name="Pfannkoch C.M."/>
            <person name="Sitter C."/>
            <person name="Sutton G.G."/>
            <person name="Venter J.C."/>
            <person name="Wang Z."/>
            <person name="Woodage T."/>
            <person name="Zheng X.H."/>
            <person name="Zhong F."/>
        </authorList>
    </citation>
    <scope>NUCLEOTIDE SEQUENCE [LARGE SCALE GENOMIC DNA]</scope>
    <source>
        <strain>BN</strain>
        <strain evidence="2">Sprague-Dawley</strain>
    </source>
</reference>
<sequence>MLLTPLSTCFHRARAWQPLTSTHKPGERLLLGYCNREFTGAEAPRAAPGTAVSFATAGTAAAGRAC</sequence>
<organism evidence="1 2">
    <name type="scientific">Rattus norvegicus</name>
    <name type="common">Rat</name>
    <dbReference type="NCBI Taxonomy" id="10116"/>
    <lineage>
        <taxon>Eukaryota</taxon>
        <taxon>Metazoa</taxon>
        <taxon>Chordata</taxon>
        <taxon>Craniata</taxon>
        <taxon>Vertebrata</taxon>
        <taxon>Euteleostomi</taxon>
        <taxon>Mammalia</taxon>
        <taxon>Eutheria</taxon>
        <taxon>Euarchontoglires</taxon>
        <taxon>Glires</taxon>
        <taxon>Rodentia</taxon>
        <taxon>Myomorpha</taxon>
        <taxon>Muroidea</taxon>
        <taxon>Muridae</taxon>
        <taxon>Murinae</taxon>
        <taxon>Rattus</taxon>
    </lineage>
</organism>